<dbReference type="EMBL" id="QGUB01000004">
    <property type="protein sequence ID" value="PWW46240.1"/>
    <property type="molecule type" value="Genomic_DNA"/>
</dbReference>
<evidence type="ECO:0000313" key="2">
    <source>
        <dbReference type="Proteomes" id="UP000246483"/>
    </source>
</evidence>
<protein>
    <submittedName>
        <fullName evidence="1">Uncharacterized protein</fullName>
    </submittedName>
</protein>
<gene>
    <name evidence="1" type="ORF">DFR36_10417</name>
</gene>
<dbReference type="Proteomes" id="UP000246483">
    <property type="component" value="Unassembled WGS sequence"/>
</dbReference>
<proteinExistence type="predicted"/>
<sequence length="98" mass="10730">MFKRFFDPATIYARRAQRSMDEARMAALEHEGAAEHHAALARMYRERVARLQAELEPQQAQSSLVPDPGGQVARITALKKREDAGAAKASLLAQGLAG</sequence>
<dbReference type="OrthoDB" id="8910858at2"/>
<dbReference type="AlphaFoldDB" id="A0A317RAC0"/>
<comment type="caution">
    <text evidence="1">The sequence shown here is derived from an EMBL/GenBank/DDBJ whole genome shotgun (WGS) entry which is preliminary data.</text>
</comment>
<keyword evidence="2" id="KW-1185">Reference proteome</keyword>
<reference evidence="1 2" key="1">
    <citation type="submission" date="2018-05" db="EMBL/GenBank/DDBJ databases">
        <title>Genomic Encyclopedia of Type Strains, Phase IV (KMG-IV): sequencing the most valuable type-strain genomes for metagenomic binning, comparative biology and taxonomic classification.</title>
        <authorList>
            <person name="Goeker M."/>
        </authorList>
    </citation>
    <scope>NUCLEOTIDE SEQUENCE [LARGE SCALE GENOMIC DNA]</scope>
    <source>
        <strain evidence="1 2">DSM 26006</strain>
    </source>
</reference>
<dbReference type="RefSeq" id="WP_019374971.1">
    <property type="nucleotide sequence ID" value="NZ_ALEE01000690.1"/>
</dbReference>
<organism evidence="1 2">
    <name type="scientific">Melaminivora alkalimesophila</name>
    <dbReference type="NCBI Taxonomy" id="1165852"/>
    <lineage>
        <taxon>Bacteria</taxon>
        <taxon>Pseudomonadati</taxon>
        <taxon>Pseudomonadota</taxon>
        <taxon>Betaproteobacteria</taxon>
        <taxon>Burkholderiales</taxon>
        <taxon>Comamonadaceae</taxon>
        <taxon>Melaminivora</taxon>
    </lineage>
</organism>
<accession>A0A317RAC0</accession>
<name>A0A317RAC0_9BURK</name>
<evidence type="ECO:0000313" key="1">
    <source>
        <dbReference type="EMBL" id="PWW46240.1"/>
    </source>
</evidence>